<accession>A0A4Z2H106</accession>
<reference evidence="1 2" key="1">
    <citation type="submission" date="2019-03" db="EMBL/GenBank/DDBJ databases">
        <title>First draft genome of Liparis tanakae, snailfish: a comprehensive survey of snailfish specific genes.</title>
        <authorList>
            <person name="Kim W."/>
            <person name="Song I."/>
            <person name="Jeong J.-H."/>
            <person name="Kim D."/>
            <person name="Kim S."/>
            <person name="Ryu S."/>
            <person name="Song J.Y."/>
            <person name="Lee S.K."/>
        </authorList>
    </citation>
    <scope>NUCLEOTIDE SEQUENCE [LARGE SCALE GENOMIC DNA]</scope>
    <source>
        <tissue evidence="1">Muscle</tissue>
    </source>
</reference>
<dbReference type="AlphaFoldDB" id="A0A4Z2H106"/>
<dbReference type="Proteomes" id="UP000314294">
    <property type="component" value="Unassembled WGS sequence"/>
</dbReference>
<comment type="caution">
    <text evidence="1">The sequence shown here is derived from an EMBL/GenBank/DDBJ whole genome shotgun (WGS) entry which is preliminary data.</text>
</comment>
<name>A0A4Z2H106_9TELE</name>
<gene>
    <name evidence="1" type="ORF">EYF80_030252</name>
</gene>
<keyword evidence="2" id="KW-1185">Reference proteome</keyword>
<dbReference type="EMBL" id="SRLO01000354">
    <property type="protein sequence ID" value="TNN59528.1"/>
    <property type="molecule type" value="Genomic_DNA"/>
</dbReference>
<organism evidence="1 2">
    <name type="scientific">Liparis tanakae</name>
    <name type="common">Tanaka's snailfish</name>
    <dbReference type="NCBI Taxonomy" id="230148"/>
    <lineage>
        <taxon>Eukaryota</taxon>
        <taxon>Metazoa</taxon>
        <taxon>Chordata</taxon>
        <taxon>Craniata</taxon>
        <taxon>Vertebrata</taxon>
        <taxon>Euteleostomi</taxon>
        <taxon>Actinopterygii</taxon>
        <taxon>Neopterygii</taxon>
        <taxon>Teleostei</taxon>
        <taxon>Neoteleostei</taxon>
        <taxon>Acanthomorphata</taxon>
        <taxon>Eupercaria</taxon>
        <taxon>Perciformes</taxon>
        <taxon>Cottioidei</taxon>
        <taxon>Cottales</taxon>
        <taxon>Liparidae</taxon>
        <taxon>Liparis</taxon>
    </lineage>
</organism>
<protein>
    <submittedName>
        <fullName evidence="1">Uncharacterized protein</fullName>
    </submittedName>
</protein>
<sequence>MQQIAESDQTRVDSETSRRRVRWGVKDSGVSTAVVLLVEREGRRKQPAHLAAVTPPQAGTAGQCYGSCCSEGIFLNLPAGFVTEAALWRLLSLRWHYKASHRHRVMES</sequence>
<proteinExistence type="predicted"/>
<evidence type="ECO:0000313" key="1">
    <source>
        <dbReference type="EMBL" id="TNN59528.1"/>
    </source>
</evidence>
<evidence type="ECO:0000313" key="2">
    <source>
        <dbReference type="Proteomes" id="UP000314294"/>
    </source>
</evidence>